<feature type="region of interest" description="Disordered" evidence="1">
    <location>
        <begin position="1"/>
        <end position="81"/>
    </location>
</feature>
<sequence>MGTSSSYGGPKGNTPLVPSWLGSGNLPDNPGGEPNNSGGTDVPSTGEHPEGESGLSNPTDGRPVGAPFPDPPDNSSPSDRYRQARTNFSRFAKSAGSGSGSLGRSVSSYVSRASGGARKAAQKMGSSKATTVGLVNFLNSVRTEGLQATLNTYNLGRLIGQSLEDIFLGLVDYICPDGGSVDEGIARNAFIETIADLAEQEVTDLDALTAEQIQLVVELYATRAIEARLCNDIGTKICIAPENLPLVERAQEQLHDFIRRGLSDALNNIKGTFTDLTAIDTTKFVDQIYLEAFTMLQTLGEIESDAE</sequence>
<organism evidence="2 3">
    <name type="scientific">Spirosoma arboris</name>
    <dbReference type="NCBI Taxonomy" id="2682092"/>
    <lineage>
        <taxon>Bacteria</taxon>
        <taxon>Pseudomonadati</taxon>
        <taxon>Bacteroidota</taxon>
        <taxon>Cytophagia</taxon>
        <taxon>Cytophagales</taxon>
        <taxon>Cytophagaceae</taxon>
        <taxon>Spirosoma</taxon>
    </lineage>
</organism>
<dbReference type="Proteomes" id="UP000436006">
    <property type="component" value="Unassembled WGS sequence"/>
</dbReference>
<dbReference type="NCBIfam" id="NF041924">
    <property type="entry name" value="QatB"/>
    <property type="match status" value="1"/>
</dbReference>
<dbReference type="RefSeq" id="WP_157587155.1">
    <property type="nucleotide sequence ID" value="NZ_WPIN01000007.1"/>
</dbReference>
<gene>
    <name evidence="2" type="ORF">GO755_20535</name>
</gene>
<keyword evidence="3" id="KW-1185">Reference proteome</keyword>
<evidence type="ECO:0000313" key="3">
    <source>
        <dbReference type="Proteomes" id="UP000436006"/>
    </source>
</evidence>
<comment type="caution">
    <text evidence="2">The sequence shown here is derived from an EMBL/GenBank/DDBJ whole genome shotgun (WGS) entry which is preliminary data.</text>
</comment>
<evidence type="ECO:0000313" key="2">
    <source>
        <dbReference type="EMBL" id="MVM32444.1"/>
    </source>
</evidence>
<accession>A0A7K1SFD7</accession>
<protein>
    <submittedName>
        <fullName evidence="2">Uncharacterized protein</fullName>
    </submittedName>
</protein>
<name>A0A7K1SFD7_9BACT</name>
<dbReference type="EMBL" id="WPIN01000007">
    <property type="protein sequence ID" value="MVM32444.1"/>
    <property type="molecule type" value="Genomic_DNA"/>
</dbReference>
<dbReference type="AlphaFoldDB" id="A0A7K1SFD7"/>
<evidence type="ECO:0000256" key="1">
    <source>
        <dbReference type="SAM" id="MobiDB-lite"/>
    </source>
</evidence>
<dbReference type="InterPro" id="IPR049675">
    <property type="entry name" value="QatB"/>
</dbReference>
<reference evidence="2 3" key="1">
    <citation type="submission" date="2019-12" db="EMBL/GenBank/DDBJ databases">
        <title>Spirosoma sp. HMF4905 genome sequencing and assembly.</title>
        <authorList>
            <person name="Kang H."/>
            <person name="Cha I."/>
            <person name="Kim H."/>
            <person name="Joh K."/>
        </authorList>
    </citation>
    <scope>NUCLEOTIDE SEQUENCE [LARGE SCALE GENOMIC DNA]</scope>
    <source>
        <strain evidence="2 3">HMF4905</strain>
    </source>
</reference>
<feature type="compositionally biased region" description="Polar residues" evidence="1">
    <location>
        <begin position="34"/>
        <end position="43"/>
    </location>
</feature>
<proteinExistence type="predicted"/>